<protein>
    <submittedName>
        <fullName evidence="1">Uncharacterized protein</fullName>
    </submittedName>
</protein>
<dbReference type="EMBL" id="AP019723">
    <property type="protein sequence ID" value="BBK85356.1"/>
    <property type="molecule type" value="Genomic_DNA"/>
</dbReference>
<reference evidence="1 2" key="1">
    <citation type="submission" date="2019-06" db="EMBL/GenBank/DDBJ databases">
        <title>Complete genome sequence of Cutibacterium acnes subsp. acnes NBRC 107605.</title>
        <authorList>
            <person name="Miura T."/>
            <person name="Furukawa M."/>
            <person name="Shimamura M."/>
            <person name="Ohyama Y."/>
            <person name="Yamazoe A."/>
            <person name="Kawasaki H."/>
        </authorList>
    </citation>
    <scope>NUCLEOTIDE SEQUENCE [LARGE SCALE GENOMIC DNA]</scope>
    <source>
        <strain evidence="1 2">NBRC 107605</strain>
    </source>
</reference>
<organism evidence="1 2">
    <name type="scientific">Cutibacterium acnes subsp. acnes</name>
    <dbReference type="NCBI Taxonomy" id="1734925"/>
    <lineage>
        <taxon>Bacteria</taxon>
        <taxon>Bacillati</taxon>
        <taxon>Actinomycetota</taxon>
        <taxon>Actinomycetes</taxon>
        <taxon>Propionibacteriales</taxon>
        <taxon>Propionibacteriaceae</taxon>
        <taxon>Cutibacterium</taxon>
    </lineage>
</organism>
<gene>
    <name evidence="1" type="ORF">CacPP4_19710</name>
</gene>
<accession>A0ABM7H1R8</accession>
<name>A0ABM7H1R8_CUTAC</name>
<proteinExistence type="predicted"/>
<evidence type="ECO:0000313" key="2">
    <source>
        <dbReference type="Proteomes" id="UP000318594"/>
    </source>
</evidence>
<sequence>MLQDSHIRVSCPLIVQRVCATHFTVPWCRPARILEGIMLDWVDLIIRIGVGVGPGTLIEIGADGFGATDPPYPPYGHVS</sequence>
<dbReference type="Proteomes" id="UP000318594">
    <property type="component" value="Chromosome"/>
</dbReference>
<keyword evidence="2" id="KW-1185">Reference proteome</keyword>
<evidence type="ECO:0000313" key="1">
    <source>
        <dbReference type="EMBL" id="BBK85356.1"/>
    </source>
</evidence>